<dbReference type="AlphaFoldDB" id="A0A0V1MES0"/>
<evidence type="ECO:0000313" key="2">
    <source>
        <dbReference type="Proteomes" id="UP000054843"/>
    </source>
</evidence>
<comment type="caution">
    <text evidence="1">The sequence shown here is derived from an EMBL/GenBank/DDBJ whole genome shotgun (WGS) entry which is preliminary data.</text>
</comment>
<name>A0A0V1MES0_9BILA</name>
<proteinExistence type="predicted"/>
<evidence type="ECO:0000313" key="1">
    <source>
        <dbReference type="EMBL" id="KRZ70340.1"/>
    </source>
</evidence>
<accession>A0A0V1MES0</accession>
<gene>
    <name evidence="1" type="ORF">T10_8213</name>
</gene>
<feature type="non-terminal residue" evidence="1">
    <location>
        <position position="1"/>
    </location>
</feature>
<protein>
    <submittedName>
        <fullName evidence="1">Uncharacterized protein</fullName>
    </submittedName>
</protein>
<keyword evidence="2" id="KW-1185">Reference proteome</keyword>
<reference evidence="1 2" key="1">
    <citation type="submission" date="2015-01" db="EMBL/GenBank/DDBJ databases">
        <title>Evolution of Trichinella species and genotypes.</title>
        <authorList>
            <person name="Korhonen P.K."/>
            <person name="Edoardo P."/>
            <person name="Giuseppe L.R."/>
            <person name="Gasser R.B."/>
        </authorList>
    </citation>
    <scope>NUCLEOTIDE SEQUENCE [LARGE SCALE GENOMIC DNA]</scope>
    <source>
        <strain evidence="1">ISS1980</strain>
    </source>
</reference>
<sequence>LKKCNCLGQMSYIQLKEIEKVCGGFHPKNMTFQLTMVYSSLRRFVMAEEENYMSFFTLGNLSSFICQQELHLK</sequence>
<organism evidence="1 2">
    <name type="scientific">Trichinella papuae</name>
    <dbReference type="NCBI Taxonomy" id="268474"/>
    <lineage>
        <taxon>Eukaryota</taxon>
        <taxon>Metazoa</taxon>
        <taxon>Ecdysozoa</taxon>
        <taxon>Nematoda</taxon>
        <taxon>Enoplea</taxon>
        <taxon>Dorylaimia</taxon>
        <taxon>Trichinellida</taxon>
        <taxon>Trichinellidae</taxon>
        <taxon>Trichinella</taxon>
    </lineage>
</organism>
<dbReference type="Proteomes" id="UP000054843">
    <property type="component" value="Unassembled WGS sequence"/>
</dbReference>
<dbReference type="EMBL" id="JYDO01000116">
    <property type="protein sequence ID" value="KRZ70340.1"/>
    <property type="molecule type" value="Genomic_DNA"/>
</dbReference>